<evidence type="ECO:0000256" key="3">
    <source>
        <dbReference type="ARBA" id="ARBA00022448"/>
    </source>
</evidence>
<dbReference type="GO" id="GO:0015288">
    <property type="term" value="F:porin activity"/>
    <property type="evidence" value="ECO:0007669"/>
    <property type="project" value="UniProtKB-KW"/>
</dbReference>
<proteinExistence type="inferred from homology"/>
<evidence type="ECO:0000256" key="9">
    <source>
        <dbReference type="ARBA" id="ARBA00023065"/>
    </source>
</evidence>
<evidence type="ECO:0000259" key="15">
    <source>
        <dbReference type="Pfam" id="PF02563"/>
    </source>
</evidence>
<evidence type="ECO:0000256" key="4">
    <source>
        <dbReference type="ARBA" id="ARBA00022452"/>
    </source>
</evidence>
<keyword evidence="6" id="KW-0812">Transmembrane</keyword>
<protein>
    <submittedName>
        <fullName evidence="18">Polysaccharide export lipoprotein Wza</fullName>
    </submittedName>
</protein>
<evidence type="ECO:0000256" key="11">
    <source>
        <dbReference type="ARBA" id="ARBA00023136"/>
    </source>
</evidence>
<dbReference type="GO" id="GO:0006811">
    <property type="term" value="P:monoatomic ion transport"/>
    <property type="evidence" value="ECO:0007669"/>
    <property type="project" value="UniProtKB-KW"/>
</dbReference>
<keyword evidence="13" id="KW-0998">Cell outer membrane</keyword>
<evidence type="ECO:0000256" key="12">
    <source>
        <dbReference type="ARBA" id="ARBA00023139"/>
    </source>
</evidence>
<evidence type="ECO:0000256" key="5">
    <source>
        <dbReference type="ARBA" id="ARBA00022597"/>
    </source>
</evidence>
<feature type="domain" description="Outer-membrane lipoprotein Wza C-terminal" evidence="16">
    <location>
        <begin position="336"/>
        <end position="362"/>
    </location>
</feature>
<dbReference type="Proteomes" id="UP000023435">
    <property type="component" value="Unassembled WGS sequence"/>
</dbReference>
<keyword evidence="12" id="KW-0564">Palmitate</keyword>
<evidence type="ECO:0000256" key="6">
    <source>
        <dbReference type="ARBA" id="ARBA00022692"/>
    </source>
</evidence>
<dbReference type="GO" id="GO:0009279">
    <property type="term" value="C:cell outer membrane"/>
    <property type="evidence" value="ECO:0007669"/>
    <property type="project" value="UniProtKB-SubCell"/>
</dbReference>
<accession>A0A120AFE8</accession>
<dbReference type="Pfam" id="PF22461">
    <property type="entry name" value="SLBB_2"/>
    <property type="match status" value="2"/>
</dbReference>
<keyword evidence="7" id="KW-0732">Signal</keyword>
<dbReference type="EMBL" id="JAJA02000001">
    <property type="protein sequence ID" value="KWS02928.1"/>
    <property type="molecule type" value="Genomic_DNA"/>
</dbReference>
<reference evidence="18 19" key="1">
    <citation type="journal article" date="2014" name="Genome Announc.">
        <title>Draft Genome Sequence of Lysobacter capsici AZ78, a Bacterium Antagonistic to Plant-Pathogenic Oomycetes.</title>
        <authorList>
            <person name="Puopolo G."/>
            <person name="Sonego P."/>
            <person name="Engelen K."/>
            <person name="Pertot I."/>
        </authorList>
    </citation>
    <scope>NUCLEOTIDE SEQUENCE [LARGE SCALE GENOMIC DNA]</scope>
    <source>
        <strain evidence="18 19">AZ78</strain>
    </source>
</reference>
<feature type="domain" description="Polysaccharide export protein N-terminal" evidence="15">
    <location>
        <begin position="73"/>
        <end position="157"/>
    </location>
</feature>
<evidence type="ECO:0000256" key="14">
    <source>
        <dbReference type="ARBA" id="ARBA00023288"/>
    </source>
</evidence>
<keyword evidence="14 18" id="KW-0449">Lipoprotein</keyword>
<evidence type="ECO:0000256" key="13">
    <source>
        <dbReference type="ARBA" id="ARBA00023237"/>
    </source>
</evidence>
<dbReference type="Gene3D" id="3.30.1950.10">
    <property type="entry name" value="wza like domain"/>
    <property type="match status" value="1"/>
</dbReference>
<organism evidence="18 19">
    <name type="scientific">Lysobacter capsici AZ78</name>
    <dbReference type="NCBI Taxonomy" id="1444315"/>
    <lineage>
        <taxon>Bacteria</taxon>
        <taxon>Pseudomonadati</taxon>
        <taxon>Pseudomonadota</taxon>
        <taxon>Gammaproteobacteria</taxon>
        <taxon>Lysobacterales</taxon>
        <taxon>Lysobacteraceae</taxon>
        <taxon>Lysobacter</taxon>
    </lineage>
</organism>
<dbReference type="InterPro" id="IPR003715">
    <property type="entry name" value="Poly_export_N"/>
</dbReference>
<dbReference type="InterPro" id="IPR049712">
    <property type="entry name" value="Poly_export"/>
</dbReference>
<keyword evidence="9" id="KW-0406">Ion transport</keyword>
<feature type="domain" description="SLBB" evidence="17">
    <location>
        <begin position="163"/>
        <end position="239"/>
    </location>
</feature>
<dbReference type="AlphaFoldDB" id="A0A120AFE8"/>
<keyword evidence="3" id="KW-0813">Transport</keyword>
<comment type="caution">
    <text evidence="18">The sequence shown here is derived from an EMBL/GenBank/DDBJ whole genome shotgun (WGS) entry which is preliminary data.</text>
</comment>
<keyword evidence="5" id="KW-0762">Sugar transport</keyword>
<dbReference type="RefSeq" id="WP_036107278.1">
    <property type="nucleotide sequence ID" value="NZ_JAJA02000001.1"/>
</dbReference>
<feature type="domain" description="SLBB" evidence="17">
    <location>
        <begin position="247"/>
        <end position="333"/>
    </location>
</feature>
<evidence type="ECO:0000259" key="16">
    <source>
        <dbReference type="Pfam" id="PF18412"/>
    </source>
</evidence>
<evidence type="ECO:0000313" key="19">
    <source>
        <dbReference type="Proteomes" id="UP000023435"/>
    </source>
</evidence>
<keyword evidence="19" id="KW-1185">Reference proteome</keyword>
<evidence type="ECO:0000256" key="2">
    <source>
        <dbReference type="ARBA" id="ARBA00009450"/>
    </source>
</evidence>
<dbReference type="PANTHER" id="PTHR33619:SF3">
    <property type="entry name" value="POLYSACCHARIDE EXPORT PROTEIN GFCE-RELATED"/>
    <property type="match status" value="1"/>
</dbReference>
<evidence type="ECO:0000256" key="7">
    <source>
        <dbReference type="ARBA" id="ARBA00022729"/>
    </source>
</evidence>
<dbReference type="GO" id="GO:0015159">
    <property type="term" value="F:polysaccharide transmembrane transporter activity"/>
    <property type="evidence" value="ECO:0007669"/>
    <property type="project" value="InterPro"/>
</dbReference>
<evidence type="ECO:0000313" key="18">
    <source>
        <dbReference type="EMBL" id="KWS02928.1"/>
    </source>
</evidence>
<dbReference type="InterPro" id="IPR040716">
    <property type="entry name" value="Wza_C"/>
</dbReference>
<name>A0A120AFE8_9GAMM</name>
<evidence type="ECO:0000256" key="1">
    <source>
        <dbReference type="ARBA" id="ARBA00004571"/>
    </source>
</evidence>
<comment type="subcellular location">
    <subcellularLocation>
        <location evidence="1">Cell outer membrane</location>
        <topology evidence="1">Multi-pass membrane protein</topology>
    </subcellularLocation>
</comment>
<gene>
    <name evidence="18" type="ORF">AZ78_0474</name>
</gene>
<keyword evidence="11" id="KW-0472">Membrane</keyword>
<dbReference type="Pfam" id="PF02563">
    <property type="entry name" value="Poly_export"/>
    <property type="match status" value="1"/>
</dbReference>
<dbReference type="GO" id="GO:0046930">
    <property type="term" value="C:pore complex"/>
    <property type="evidence" value="ECO:0007669"/>
    <property type="project" value="UniProtKB-KW"/>
</dbReference>
<dbReference type="PROSITE" id="PS51257">
    <property type="entry name" value="PROKAR_LIPOPROTEIN"/>
    <property type="match status" value="1"/>
</dbReference>
<dbReference type="Pfam" id="PF18412">
    <property type="entry name" value="Wza_C"/>
    <property type="match status" value="1"/>
</dbReference>
<evidence type="ECO:0000256" key="8">
    <source>
        <dbReference type="ARBA" id="ARBA00023047"/>
    </source>
</evidence>
<keyword evidence="4" id="KW-1134">Transmembrane beta strand</keyword>
<dbReference type="Gene3D" id="3.10.560.10">
    <property type="entry name" value="Outer membrane lipoprotein wza domain like"/>
    <property type="match status" value="2"/>
</dbReference>
<dbReference type="PANTHER" id="PTHR33619">
    <property type="entry name" value="POLYSACCHARIDE EXPORT PROTEIN GFCE-RELATED"/>
    <property type="match status" value="1"/>
</dbReference>
<evidence type="ECO:0000256" key="10">
    <source>
        <dbReference type="ARBA" id="ARBA00023114"/>
    </source>
</evidence>
<keyword evidence="10" id="KW-0626">Porin</keyword>
<evidence type="ECO:0000259" key="17">
    <source>
        <dbReference type="Pfam" id="PF22461"/>
    </source>
</evidence>
<sequence length="367" mass="39772">MRKLSRALALTAIAGLGGCMWAPGQYMSPKQFAPGKTIEDGHIQLVTITPQLLASEHAASAAAALPTELLSYQPEPYRIGAGDTLYITIWDHPELTSPAGTQQQPAANGRLVRPDGTLFYPYVGVVEARGKTIEELRTIITQRIARVVESPQVDVSIIDYGSQRVTLQGAFVKTDRQPITATPLTLSQAIGAATVDPLRADLSGLVLTRAGRQYRLDLDALNRGDSNAPDIYLKAGDHLFLPYNDRKEVYVVGEVMRPQALNFKTTDMTLTQALGRVGGLNPQTSKGEAVYVIRGVEDMQQKPATIYHLNAKSPASYALASQFAVRPGDVVFVGPAGVTRWNRFVNQLLPLSNVINNAANTQDLLGR</sequence>
<dbReference type="InterPro" id="IPR054765">
    <property type="entry name" value="SLBB_dom"/>
</dbReference>
<keyword evidence="8" id="KW-0625">Polysaccharide transport</keyword>
<comment type="similarity">
    <text evidence="2">Belongs to the BexD/CtrA/VexA family.</text>
</comment>